<evidence type="ECO:0008006" key="3">
    <source>
        <dbReference type="Google" id="ProtNLM"/>
    </source>
</evidence>
<dbReference type="InterPro" id="IPR011652">
    <property type="entry name" value="MORN_2"/>
</dbReference>
<name>A0ABU9I5D6_9FLAO</name>
<protein>
    <recommendedName>
        <fullName evidence="3">MORN repeat variant</fullName>
    </recommendedName>
</protein>
<keyword evidence="2" id="KW-1185">Reference proteome</keyword>
<dbReference type="RefSeq" id="WP_341682305.1">
    <property type="nucleotide sequence ID" value="NZ_JBBYHT010000001.1"/>
</dbReference>
<dbReference type="PROSITE" id="PS51257">
    <property type="entry name" value="PROKAR_LIPOPROTEIN"/>
    <property type="match status" value="1"/>
</dbReference>
<dbReference type="Pfam" id="PF07661">
    <property type="entry name" value="MORN_2"/>
    <property type="match status" value="2"/>
</dbReference>
<gene>
    <name evidence="1" type="ORF">AAEO58_04755</name>
</gene>
<accession>A0ABU9I5D6</accession>
<dbReference type="Proteomes" id="UP001393056">
    <property type="component" value="Unassembled WGS sequence"/>
</dbReference>
<evidence type="ECO:0000313" key="1">
    <source>
        <dbReference type="EMBL" id="MEL1247347.1"/>
    </source>
</evidence>
<evidence type="ECO:0000313" key="2">
    <source>
        <dbReference type="Proteomes" id="UP001393056"/>
    </source>
</evidence>
<dbReference type="EMBL" id="JBBYHT010000001">
    <property type="protein sequence ID" value="MEL1247347.1"/>
    <property type="molecule type" value="Genomic_DNA"/>
</dbReference>
<proteinExistence type="predicted"/>
<reference evidence="1 2" key="1">
    <citation type="submission" date="2024-04" db="EMBL/GenBank/DDBJ databases">
        <title>Flavobacterium sp. DGU41 16S ribosomal RNA gene Genome sequencing and assembly.</title>
        <authorList>
            <person name="Park S."/>
        </authorList>
    </citation>
    <scope>NUCLEOTIDE SEQUENCE [LARGE SCALE GENOMIC DNA]</scope>
    <source>
        <strain evidence="1 2">DGU41</strain>
    </source>
</reference>
<sequence length="176" mass="20910">MRLSPYILTFMFFVSCKTSRTEVEYLNKTEISEYYVSGEIKSIGTIDDFHKEFNNFRLGFWREFYKNGNLKSEGNYKLDTYKQCCVSGICDGYYSYKYGEWKYYHENGNLKAKGKYRIGKKHKKTSCEGGDEINFGYITDTWNFYDVNGNEIKPSEKDIIEIEKSSFLDEWDMMKN</sequence>
<comment type="caution">
    <text evidence="1">The sequence shown here is derived from an EMBL/GenBank/DDBJ whole genome shotgun (WGS) entry which is preliminary data.</text>
</comment>
<dbReference type="Gene3D" id="3.90.930.1">
    <property type="match status" value="1"/>
</dbReference>
<organism evidence="1 2">
    <name type="scientific">Flavobacterium helocola</name>
    <dbReference type="NCBI Taxonomy" id="3139139"/>
    <lineage>
        <taxon>Bacteria</taxon>
        <taxon>Pseudomonadati</taxon>
        <taxon>Bacteroidota</taxon>
        <taxon>Flavobacteriia</taxon>
        <taxon>Flavobacteriales</taxon>
        <taxon>Flavobacteriaceae</taxon>
        <taxon>Flavobacterium</taxon>
    </lineage>
</organism>